<dbReference type="HAMAP" id="MF_01161">
    <property type="entry name" value="tRNA_Ile_lys_synt"/>
    <property type="match status" value="1"/>
</dbReference>
<comment type="catalytic activity">
    <reaction evidence="6">
        <text>cytidine(34) in tRNA(Ile2) + L-lysine + ATP = lysidine(34) in tRNA(Ile2) + AMP + diphosphate + H(+)</text>
        <dbReference type="Rhea" id="RHEA:43744"/>
        <dbReference type="Rhea" id="RHEA-COMP:10625"/>
        <dbReference type="Rhea" id="RHEA-COMP:10670"/>
        <dbReference type="ChEBI" id="CHEBI:15378"/>
        <dbReference type="ChEBI" id="CHEBI:30616"/>
        <dbReference type="ChEBI" id="CHEBI:32551"/>
        <dbReference type="ChEBI" id="CHEBI:33019"/>
        <dbReference type="ChEBI" id="CHEBI:82748"/>
        <dbReference type="ChEBI" id="CHEBI:83665"/>
        <dbReference type="ChEBI" id="CHEBI:456215"/>
        <dbReference type="EC" id="6.3.4.19"/>
    </reaction>
</comment>
<organism evidence="8">
    <name type="scientific">mine drainage metagenome</name>
    <dbReference type="NCBI Taxonomy" id="410659"/>
    <lineage>
        <taxon>unclassified sequences</taxon>
        <taxon>metagenomes</taxon>
        <taxon>ecological metagenomes</taxon>
    </lineage>
</organism>
<dbReference type="AlphaFoldDB" id="A0A1J5REX9"/>
<keyword evidence="2 8" id="KW-0436">Ligase</keyword>
<dbReference type="GO" id="GO:0032267">
    <property type="term" value="F:tRNA(Ile)-lysidine synthase activity"/>
    <property type="evidence" value="ECO:0007669"/>
    <property type="project" value="UniProtKB-EC"/>
</dbReference>
<dbReference type="PANTHER" id="PTHR43033">
    <property type="entry name" value="TRNA(ILE)-LYSIDINE SYNTHASE-RELATED"/>
    <property type="match status" value="1"/>
</dbReference>
<evidence type="ECO:0000256" key="5">
    <source>
        <dbReference type="ARBA" id="ARBA00022840"/>
    </source>
</evidence>
<dbReference type="InterPro" id="IPR011063">
    <property type="entry name" value="TilS/TtcA_N"/>
</dbReference>
<keyword evidence="4" id="KW-0547">Nucleotide-binding</keyword>
<dbReference type="PANTHER" id="PTHR43033:SF5">
    <property type="entry name" value="TRNA(ILE)-LYSIDINE SYNTHETASE"/>
    <property type="match status" value="1"/>
</dbReference>
<dbReference type="EMBL" id="MLJW01000189">
    <property type="protein sequence ID" value="OIQ94321.1"/>
    <property type="molecule type" value="Genomic_DNA"/>
</dbReference>
<keyword evidence="5" id="KW-0067">ATP-binding</keyword>
<dbReference type="Gene3D" id="3.40.50.620">
    <property type="entry name" value="HUPs"/>
    <property type="match status" value="1"/>
</dbReference>
<evidence type="ECO:0000256" key="1">
    <source>
        <dbReference type="ARBA" id="ARBA00013267"/>
    </source>
</evidence>
<name>A0A1J5REX9_9ZZZZ</name>
<proteinExistence type="inferred from homology"/>
<gene>
    <name evidence="8" type="primary">tilS_9</name>
    <name evidence="8" type="ORF">GALL_237510</name>
</gene>
<evidence type="ECO:0000259" key="7">
    <source>
        <dbReference type="Pfam" id="PF01171"/>
    </source>
</evidence>
<protein>
    <recommendedName>
        <fullName evidence="1">tRNA(Ile)-lysidine synthetase</fullName>
        <ecNumber evidence="1">6.3.4.19</ecNumber>
    </recommendedName>
</protein>
<feature type="domain" description="tRNA(Ile)-lysidine/2-thiocytidine synthase N-terminal" evidence="7">
    <location>
        <begin position="25"/>
        <end position="202"/>
    </location>
</feature>
<dbReference type="InterPro" id="IPR012795">
    <property type="entry name" value="tRNA_Ile_lys_synt_N"/>
</dbReference>
<accession>A0A1J5REX9</accession>
<sequence length="444" mass="46465">MRLSGEDAFAAAMAGLGPWEREPCLAIAVSGGRDSLALTLLADGWARARGGRALGLTVEHGLRPGSAAEARQVGDWLAGRGIAHHILPWRGDKPAHGVQAAARQARYALLGAFCAERGILHLLLAHHREDQAETLLARLARGSGVDGLAAMSPVTEGPDLRLVRPLLEWPRARLEQVLAAAEQTWAEDPSNRCDLYQRVRLRGLAPRLAAEGLTAARLSATAGRLGRARAALEAAAALLAARAVSLRPQGYALLDPAPLLAAPEEVGLRLLAALVRTVSGADGYPPRLERLRRLYAALAAGLTARRGFGGCLLAPAPGGLLVGREPARMAPPVVLDGGGGALWDGRFRMIGGVPGRTLGALGAADWARLRKDLKKIPLPAAICPTLPALRDQQGVCAVPHLGYNRMGGPEADAGGSQEGRMIFAPSRPLAGAFHCLVSGEDGIM</sequence>
<dbReference type="SUPFAM" id="SSF52402">
    <property type="entry name" value="Adenine nucleotide alpha hydrolases-like"/>
    <property type="match status" value="1"/>
</dbReference>
<dbReference type="CDD" id="cd01992">
    <property type="entry name" value="TilS_N"/>
    <property type="match status" value="1"/>
</dbReference>
<keyword evidence="3" id="KW-0819">tRNA processing</keyword>
<dbReference type="InterPro" id="IPR012094">
    <property type="entry name" value="tRNA_Ile_lys_synt"/>
</dbReference>
<evidence type="ECO:0000256" key="4">
    <source>
        <dbReference type="ARBA" id="ARBA00022741"/>
    </source>
</evidence>
<evidence type="ECO:0000256" key="3">
    <source>
        <dbReference type="ARBA" id="ARBA00022694"/>
    </source>
</evidence>
<dbReference type="GO" id="GO:0008033">
    <property type="term" value="P:tRNA processing"/>
    <property type="evidence" value="ECO:0007669"/>
    <property type="project" value="UniProtKB-KW"/>
</dbReference>
<dbReference type="GO" id="GO:0005524">
    <property type="term" value="F:ATP binding"/>
    <property type="evidence" value="ECO:0007669"/>
    <property type="project" value="UniProtKB-KW"/>
</dbReference>
<dbReference type="InterPro" id="IPR014729">
    <property type="entry name" value="Rossmann-like_a/b/a_fold"/>
</dbReference>
<reference evidence="8" key="1">
    <citation type="submission" date="2016-10" db="EMBL/GenBank/DDBJ databases">
        <title>Sequence of Gallionella enrichment culture.</title>
        <authorList>
            <person name="Poehlein A."/>
            <person name="Muehling M."/>
            <person name="Daniel R."/>
        </authorList>
    </citation>
    <scope>NUCLEOTIDE SEQUENCE</scope>
</reference>
<dbReference type="EC" id="6.3.4.19" evidence="1"/>
<evidence type="ECO:0000256" key="6">
    <source>
        <dbReference type="ARBA" id="ARBA00048539"/>
    </source>
</evidence>
<evidence type="ECO:0000256" key="2">
    <source>
        <dbReference type="ARBA" id="ARBA00022598"/>
    </source>
</evidence>
<dbReference type="NCBIfam" id="TIGR02432">
    <property type="entry name" value="lysidine_TilS_N"/>
    <property type="match status" value="1"/>
</dbReference>
<comment type="caution">
    <text evidence="8">The sequence shown here is derived from an EMBL/GenBank/DDBJ whole genome shotgun (WGS) entry which is preliminary data.</text>
</comment>
<evidence type="ECO:0000313" key="8">
    <source>
        <dbReference type="EMBL" id="OIQ94321.1"/>
    </source>
</evidence>
<dbReference type="Pfam" id="PF01171">
    <property type="entry name" value="ATP_bind_3"/>
    <property type="match status" value="1"/>
</dbReference>